<keyword evidence="2" id="KW-0413">Isomerase</keyword>
<dbReference type="InterPro" id="IPR000056">
    <property type="entry name" value="Ribul_P_3_epim-like"/>
</dbReference>
<sequence length="221" mass="25580">MKIVPTLLTLDKFELMDQLELFQPFYNRIQIDVADGVLVPNVTTQIDELIELLEKDLIDIKPETVFDFHLMVRDFSKELEKIKEFQKYANINLVLINADLKVDISKLTEQYDFSIGLDISPKREILSSARQYDLDSIKAIQIMTVEPGFQGSPFLPDMLQKIQQLREFHYKHEILIDGGVNSDTIPTISEQKFKPDIICIGSYLTKAEEELEERVSNLKKL</sequence>
<keyword evidence="1" id="KW-0479">Metal-binding</keyword>
<dbReference type="InterPro" id="IPR013785">
    <property type="entry name" value="Aldolase_TIM"/>
</dbReference>
<dbReference type="Gene3D" id="3.20.20.70">
    <property type="entry name" value="Aldolase class I"/>
    <property type="match status" value="1"/>
</dbReference>
<dbReference type="PANTHER" id="PTHR11749">
    <property type="entry name" value="RIBULOSE-5-PHOSPHATE-3-EPIMERASE"/>
    <property type="match status" value="1"/>
</dbReference>
<accession>A0A2M6IUT2</accession>
<comment type="caution">
    <text evidence="3">The sequence shown here is derived from an EMBL/GenBank/DDBJ whole genome shotgun (WGS) entry which is preliminary data.</text>
</comment>
<name>A0A2M6IUT2_9BACT</name>
<dbReference type="GO" id="GO:0005975">
    <property type="term" value="P:carbohydrate metabolic process"/>
    <property type="evidence" value="ECO:0007669"/>
    <property type="project" value="InterPro"/>
</dbReference>
<dbReference type="AlphaFoldDB" id="A0A2M6IUT2"/>
<evidence type="ECO:0000313" key="4">
    <source>
        <dbReference type="Proteomes" id="UP000231056"/>
    </source>
</evidence>
<dbReference type="GO" id="GO:0016857">
    <property type="term" value="F:racemase and epimerase activity, acting on carbohydrates and derivatives"/>
    <property type="evidence" value="ECO:0007669"/>
    <property type="project" value="InterPro"/>
</dbReference>
<dbReference type="EMBL" id="PCVM01000025">
    <property type="protein sequence ID" value="PIQ73684.1"/>
    <property type="molecule type" value="Genomic_DNA"/>
</dbReference>
<dbReference type="SUPFAM" id="SSF51366">
    <property type="entry name" value="Ribulose-phoshate binding barrel"/>
    <property type="match status" value="1"/>
</dbReference>
<protein>
    <recommendedName>
        <fullName evidence="5">Ribulose-phosphate 3-epimerase</fullName>
    </recommendedName>
</protein>
<evidence type="ECO:0000256" key="2">
    <source>
        <dbReference type="ARBA" id="ARBA00023235"/>
    </source>
</evidence>
<reference evidence="3 4" key="1">
    <citation type="submission" date="2017-09" db="EMBL/GenBank/DDBJ databases">
        <title>Depth-based differentiation of microbial function through sediment-hosted aquifers and enrichment of novel symbionts in the deep terrestrial subsurface.</title>
        <authorList>
            <person name="Probst A.J."/>
            <person name="Ladd B."/>
            <person name="Jarett J.K."/>
            <person name="Geller-Mcgrath D.E."/>
            <person name="Sieber C.M."/>
            <person name="Emerson J.B."/>
            <person name="Anantharaman K."/>
            <person name="Thomas B.C."/>
            <person name="Malmstrom R."/>
            <person name="Stieglmeier M."/>
            <person name="Klingl A."/>
            <person name="Woyke T."/>
            <person name="Ryan C.M."/>
            <person name="Banfield J.F."/>
        </authorList>
    </citation>
    <scope>NUCLEOTIDE SEQUENCE [LARGE SCALE GENOMIC DNA]</scope>
    <source>
        <strain evidence="3">CG11_big_fil_rev_8_21_14_0_20_36_8</strain>
    </source>
</reference>
<dbReference type="Pfam" id="PF00834">
    <property type="entry name" value="Ribul_P_3_epim"/>
    <property type="match status" value="1"/>
</dbReference>
<evidence type="ECO:0000256" key="1">
    <source>
        <dbReference type="ARBA" id="ARBA00022723"/>
    </source>
</evidence>
<dbReference type="InterPro" id="IPR011060">
    <property type="entry name" value="RibuloseP-bd_barrel"/>
</dbReference>
<gene>
    <name evidence="3" type="ORF">COV58_01170</name>
</gene>
<proteinExistence type="predicted"/>
<evidence type="ECO:0000313" key="3">
    <source>
        <dbReference type="EMBL" id="PIQ73684.1"/>
    </source>
</evidence>
<dbReference type="Proteomes" id="UP000231056">
    <property type="component" value="Unassembled WGS sequence"/>
</dbReference>
<organism evidence="3 4">
    <name type="scientific">Candidatus Roizmanbacteria bacterium CG11_big_fil_rev_8_21_14_0_20_36_8</name>
    <dbReference type="NCBI Taxonomy" id="1974856"/>
    <lineage>
        <taxon>Bacteria</taxon>
        <taxon>Candidatus Roizmaniibacteriota</taxon>
    </lineage>
</organism>
<dbReference type="GO" id="GO:0046872">
    <property type="term" value="F:metal ion binding"/>
    <property type="evidence" value="ECO:0007669"/>
    <property type="project" value="UniProtKB-KW"/>
</dbReference>
<evidence type="ECO:0008006" key="5">
    <source>
        <dbReference type="Google" id="ProtNLM"/>
    </source>
</evidence>